<feature type="compositionally biased region" description="Low complexity" evidence="1">
    <location>
        <begin position="1"/>
        <end position="17"/>
    </location>
</feature>
<evidence type="ECO:0000313" key="2">
    <source>
        <dbReference type="EMBL" id="KTB35782.1"/>
    </source>
</evidence>
<feature type="region of interest" description="Disordered" evidence="1">
    <location>
        <begin position="1"/>
        <end position="68"/>
    </location>
</feature>
<accession>A0A0W0FHM3</accession>
<comment type="caution">
    <text evidence="2">The sequence shown here is derived from an EMBL/GenBank/DDBJ whole genome shotgun (WGS) entry which is preliminary data.</text>
</comment>
<reference evidence="2 3" key="1">
    <citation type="submission" date="2015-12" db="EMBL/GenBank/DDBJ databases">
        <title>Draft genome sequence of Moniliophthora roreri, the causal agent of frosty pod rot of cacao.</title>
        <authorList>
            <person name="Aime M.C."/>
            <person name="Diaz-Valderrama J.R."/>
            <person name="Kijpornyongpan T."/>
            <person name="Phillips-Mora W."/>
        </authorList>
    </citation>
    <scope>NUCLEOTIDE SEQUENCE [LARGE SCALE GENOMIC DNA]</scope>
    <source>
        <strain evidence="2 3">MCA 2952</strain>
    </source>
</reference>
<organism evidence="2 3">
    <name type="scientific">Moniliophthora roreri</name>
    <name type="common">Frosty pod rot fungus</name>
    <name type="synonym">Monilia roreri</name>
    <dbReference type="NCBI Taxonomy" id="221103"/>
    <lineage>
        <taxon>Eukaryota</taxon>
        <taxon>Fungi</taxon>
        <taxon>Dikarya</taxon>
        <taxon>Basidiomycota</taxon>
        <taxon>Agaricomycotina</taxon>
        <taxon>Agaricomycetes</taxon>
        <taxon>Agaricomycetidae</taxon>
        <taxon>Agaricales</taxon>
        <taxon>Marasmiineae</taxon>
        <taxon>Marasmiaceae</taxon>
        <taxon>Moniliophthora</taxon>
    </lineage>
</organism>
<dbReference type="AlphaFoldDB" id="A0A0W0FHM3"/>
<dbReference type="EMBL" id="LATX01001980">
    <property type="protein sequence ID" value="KTB35782.1"/>
    <property type="molecule type" value="Genomic_DNA"/>
</dbReference>
<proteinExistence type="predicted"/>
<feature type="compositionally biased region" description="Acidic residues" evidence="1">
    <location>
        <begin position="288"/>
        <end position="302"/>
    </location>
</feature>
<evidence type="ECO:0000313" key="3">
    <source>
        <dbReference type="Proteomes" id="UP000054988"/>
    </source>
</evidence>
<evidence type="ECO:0000256" key="1">
    <source>
        <dbReference type="SAM" id="MobiDB-lite"/>
    </source>
</evidence>
<feature type="region of interest" description="Disordered" evidence="1">
    <location>
        <begin position="119"/>
        <end position="139"/>
    </location>
</feature>
<gene>
    <name evidence="2" type="ORF">WG66_11639</name>
</gene>
<name>A0A0W0FHM3_MONRR</name>
<feature type="region of interest" description="Disordered" evidence="1">
    <location>
        <begin position="268"/>
        <end position="302"/>
    </location>
</feature>
<protein>
    <submittedName>
        <fullName evidence="2">Uncharacterized protein</fullName>
    </submittedName>
</protein>
<dbReference type="Proteomes" id="UP000054988">
    <property type="component" value="Unassembled WGS sequence"/>
</dbReference>
<sequence length="302" mass="32878">MSTNASTSASASGSSAGHQPQGILSPTPTEAGEGRYVLSTDSDDELMGMGIPDLSSETDSLPPLTQPPNLLPTMPSFILNPLPILMLNQKSNTLSKESPDLTLSSTISAIQFSPHVKEGVAAGEGEKEEENKLPPSLHPSTLKMPIKHQQNNRLPPLMPVETWIDCTSALCVNWTAISPETAQATFVSNASTMCLDISLQGVQSRDGLHNFHMEGLVQIVVLCQTIMIMMMTGTTIMTENNDRTFIVNTEQEHREFMFIEVNPKKQPEVSLAQPAMEEEEMVGLTPDESQEYDTELYGDGES</sequence>